<dbReference type="AlphaFoldDB" id="A0A0U5CRG3"/>
<dbReference type="Proteomes" id="UP000054771">
    <property type="component" value="Unassembled WGS sequence"/>
</dbReference>
<keyword evidence="2" id="KW-0812">Transmembrane</keyword>
<proteinExistence type="predicted"/>
<keyword evidence="4" id="KW-1185">Reference proteome</keyword>
<evidence type="ECO:0000313" key="3">
    <source>
        <dbReference type="EMBL" id="CEN62446.1"/>
    </source>
</evidence>
<keyword evidence="2" id="KW-1133">Transmembrane helix</keyword>
<evidence type="ECO:0000256" key="1">
    <source>
        <dbReference type="SAM" id="MobiDB-lite"/>
    </source>
</evidence>
<gene>
    <name evidence="3" type="ORF">ASPCAL09080</name>
</gene>
<organism evidence="3 4">
    <name type="scientific">Aspergillus calidoustus</name>
    <dbReference type="NCBI Taxonomy" id="454130"/>
    <lineage>
        <taxon>Eukaryota</taxon>
        <taxon>Fungi</taxon>
        <taxon>Dikarya</taxon>
        <taxon>Ascomycota</taxon>
        <taxon>Pezizomycotina</taxon>
        <taxon>Eurotiomycetes</taxon>
        <taxon>Eurotiomycetidae</taxon>
        <taxon>Eurotiales</taxon>
        <taxon>Aspergillaceae</taxon>
        <taxon>Aspergillus</taxon>
        <taxon>Aspergillus subgen. Nidulantes</taxon>
    </lineage>
</organism>
<accession>A0A0U5CRG3</accession>
<sequence length="295" mass="32784">MTERPFFDKWLGNTIQIVKDTDNSAFTWILESVIGDKNNQLSAYEYLENKVLQGSLSGAYGTFFCHKAHDPSDDAVMKVIHYAKLEGLQLFRDLFWSLYRNERDKIRVALKDAFENCIKAGALPCQLDARYFVWDKEASKIYESLDVVKLERPRQHNEVPPIIYKEPASGFADPTLASALREQVATPTSTPLPTGDPAAQDQEDTDLETETGTFNIGAIAGGVVGGVLGLPLLIAICWFFWGHQKKKQQLTAGKLPASRSSEHKPEIGELGGRETVAELGGPRHLLHAKVQGAWN</sequence>
<evidence type="ECO:0000256" key="2">
    <source>
        <dbReference type="SAM" id="Phobius"/>
    </source>
</evidence>
<dbReference type="OrthoDB" id="5401170at2759"/>
<name>A0A0U5CRG3_ASPCI</name>
<evidence type="ECO:0000313" key="4">
    <source>
        <dbReference type="Proteomes" id="UP000054771"/>
    </source>
</evidence>
<feature type="region of interest" description="Disordered" evidence="1">
    <location>
        <begin position="182"/>
        <end position="207"/>
    </location>
</feature>
<dbReference type="EMBL" id="CDMC01000007">
    <property type="protein sequence ID" value="CEN62446.1"/>
    <property type="molecule type" value="Genomic_DNA"/>
</dbReference>
<dbReference type="STRING" id="454130.A0A0U5CRG3"/>
<protein>
    <submittedName>
        <fullName evidence="3">Uncharacterized protein</fullName>
    </submittedName>
</protein>
<feature type="transmembrane region" description="Helical" evidence="2">
    <location>
        <begin position="216"/>
        <end position="241"/>
    </location>
</feature>
<keyword evidence="2" id="KW-0472">Membrane</keyword>
<reference evidence="4" key="1">
    <citation type="journal article" date="2016" name="Genome Announc.">
        <title>Draft genome sequences of fungus Aspergillus calidoustus.</title>
        <authorList>
            <person name="Horn F."/>
            <person name="Linde J."/>
            <person name="Mattern D.J."/>
            <person name="Walther G."/>
            <person name="Guthke R."/>
            <person name="Scherlach K."/>
            <person name="Martin K."/>
            <person name="Brakhage A.A."/>
            <person name="Petzke L."/>
            <person name="Valiante V."/>
        </authorList>
    </citation>
    <scope>NUCLEOTIDE SEQUENCE [LARGE SCALE GENOMIC DNA]</scope>
    <source>
        <strain evidence="4">SF006504</strain>
    </source>
</reference>